<dbReference type="Pfam" id="PF13401">
    <property type="entry name" value="AAA_22"/>
    <property type="match status" value="1"/>
</dbReference>
<dbReference type="Gene3D" id="3.40.50.300">
    <property type="entry name" value="P-loop containing nucleotide triphosphate hydrolases"/>
    <property type="match status" value="1"/>
</dbReference>
<organism evidence="2 3">
    <name type="scientific">Deefgea chitinilytica</name>
    <dbReference type="NCBI Taxonomy" id="570276"/>
    <lineage>
        <taxon>Bacteria</taxon>
        <taxon>Pseudomonadati</taxon>
        <taxon>Pseudomonadota</taxon>
        <taxon>Betaproteobacteria</taxon>
        <taxon>Neisseriales</taxon>
        <taxon>Chitinibacteraceae</taxon>
        <taxon>Deefgea</taxon>
    </lineage>
</organism>
<dbReference type="InterPro" id="IPR049945">
    <property type="entry name" value="AAA_22"/>
</dbReference>
<dbReference type="RefSeq" id="WP_203571088.1">
    <property type="nucleotide sequence ID" value="NZ_WOFE01000003.1"/>
</dbReference>
<accession>A0ABS2CC99</accession>
<name>A0ABS2CC99_9NEIS</name>
<gene>
    <name evidence="2" type="ORF">GM173_09240</name>
</gene>
<evidence type="ECO:0000313" key="2">
    <source>
        <dbReference type="EMBL" id="MBM5571764.1"/>
    </source>
</evidence>
<evidence type="ECO:0000259" key="1">
    <source>
        <dbReference type="Pfam" id="PF13401"/>
    </source>
</evidence>
<evidence type="ECO:0000313" key="3">
    <source>
        <dbReference type="Proteomes" id="UP001195660"/>
    </source>
</evidence>
<dbReference type="InterPro" id="IPR027417">
    <property type="entry name" value="P-loop_NTPase"/>
</dbReference>
<dbReference type="PANTHER" id="PTHR35894:SF1">
    <property type="entry name" value="PHOSPHORIBULOKINASE _ URIDINE KINASE FAMILY"/>
    <property type="match status" value="1"/>
</dbReference>
<dbReference type="SUPFAM" id="SSF52540">
    <property type="entry name" value="P-loop containing nucleoside triphosphate hydrolases"/>
    <property type="match status" value="1"/>
</dbReference>
<feature type="domain" description="ORC1/DEAH AAA+ ATPase" evidence="1">
    <location>
        <begin position="41"/>
        <end position="170"/>
    </location>
</feature>
<dbReference type="Proteomes" id="UP001195660">
    <property type="component" value="Unassembled WGS sequence"/>
</dbReference>
<dbReference type="PANTHER" id="PTHR35894">
    <property type="entry name" value="GENERAL SECRETION PATHWAY PROTEIN A-RELATED"/>
    <property type="match status" value="1"/>
</dbReference>
<dbReference type="EMBL" id="WOFE01000003">
    <property type="protein sequence ID" value="MBM5571764.1"/>
    <property type="molecule type" value="Genomic_DNA"/>
</dbReference>
<protein>
    <submittedName>
        <fullName evidence="2">AAA family ATPase</fullName>
    </submittedName>
</protein>
<dbReference type="InterPro" id="IPR052026">
    <property type="entry name" value="ExeA_AAA_ATPase_DNA-bind"/>
</dbReference>
<sequence>MYLEFFGLKSPPFRLTAHPDFFFSGAGRGALLDALLYAVTSGEGLIKVTGEVGAGKTMLCRMLLERLPAHVDAIFLPNPALSEDELLLTLADELKIQFHSDRASQKIRLIEESLIAKYAAGRQVVLIVDEAHAMPKATLELIRLLSNLDSGQQKLLQIVLFAQLELDDILQLHELRALRERISYSLMVPVLNAAEVGDYLACRLFAAGHHGSAIFTPVAVKHIAEVAQGLSRRVNLLADKAMLAAFSENSTQVTLKHAKLAELECEYSNPSSKQKYLLAALLVLTFALLVTAWHFWSSNSAISVEKVAEGHRLAELRTISAAHSVASSIEPTFGELILMSRDRIKAAEASSVTVLVSKIPSQQSEQLKPLIKDIDRLIGPGRIIIYPTKVHGVSAWGVLAGLYPDRQRAQSVKNQLQHHKNLRGTQVLTIGVLRSEMLLPRD</sequence>
<comment type="caution">
    <text evidence="2">The sequence shown here is derived from an EMBL/GenBank/DDBJ whole genome shotgun (WGS) entry which is preliminary data.</text>
</comment>
<reference evidence="2 3" key="1">
    <citation type="submission" date="2019-11" db="EMBL/GenBank/DDBJ databases">
        <title>Novel Deefgea species.</title>
        <authorList>
            <person name="Han J.-H."/>
        </authorList>
    </citation>
    <scope>NUCLEOTIDE SEQUENCE [LARGE SCALE GENOMIC DNA]</scope>
    <source>
        <strain evidence="2 3">LMG 24817</strain>
    </source>
</reference>
<keyword evidence="3" id="KW-1185">Reference proteome</keyword>
<proteinExistence type="predicted"/>